<protein>
    <recommendedName>
        <fullName evidence="2">PID domain-containing protein</fullName>
    </recommendedName>
</protein>
<dbReference type="InterPro" id="IPR011993">
    <property type="entry name" value="PH-like_dom_sf"/>
</dbReference>
<dbReference type="HOGENOM" id="CLU_538931_0_0_1"/>
<dbReference type="SMART" id="SM00462">
    <property type="entry name" value="PTB"/>
    <property type="match status" value="1"/>
</dbReference>
<reference evidence="3 4" key="1">
    <citation type="journal article" date="2013" name="Nature">
        <title>Insights into bilaterian evolution from three spiralian genomes.</title>
        <authorList>
            <person name="Simakov O."/>
            <person name="Marletaz F."/>
            <person name="Cho S.J."/>
            <person name="Edsinger-Gonzales E."/>
            <person name="Havlak P."/>
            <person name="Hellsten U."/>
            <person name="Kuo D.H."/>
            <person name="Larsson T."/>
            <person name="Lv J."/>
            <person name="Arendt D."/>
            <person name="Savage R."/>
            <person name="Osoegawa K."/>
            <person name="de Jong P."/>
            <person name="Grimwood J."/>
            <person name="Chapman J.A."/>
            <person name="Shapiro H."/>
            <person name="Aerts A."/>
            <person name="Otillar R.P."/>
            <person name="Terry A.Y."/>
            <person name="Boore J.L."/>
            <person name="Grigoriev I.V."/>
            <person name="Lindberg D.R."/>
            <person name="Seaver E.C."/>
            <person name="Weisblat D.A."/>
            <person name="Putnam N.H."/>
            <person name="Rokhsar D.S."/>
        </authorList>
    </citation>
    <scope>NUCLEOTIDE SEQUENCE [LARGE SCALE GENOMIC DNA]</scope>
</reference>
<organism evidence="3 4">
    <name type="scientific">Lottia gigantea</name>
    <name type="common">Giant owl limpet</name>
    <dbReference type="NCBI Taxonomy" id="225164"/>
    <lineage>
        <taxon>Eukaryota</taxon>
        <taxon>Metazoa</taxon>
        <taxon>Spiralia</taxon>
        <taxon>Lophotrochozoa</taxon>
        <taxon>Mollusca</taxon>
        <taxon>Gastropoda</taxon>
        <taxon>Patellogastropoda</taxon>
        <taxon>Lottioidea</taxon>
        <taxon>Lottiidae</taxon>
        <taxon>Lottia</taxon>
    </lineage>
</organism>
<feature type="domain" description="PID" evidence="2">
    <location>
        <begin position="6"/>
        <end position="130"/>
    </location>
</feature>
<feature type="compositionally biased region" description="Basic and acidic residues" evidence="1">
    <location>
        <begin position="483"/>
        <end position="492"/>
    </location>
</feature>
<dbReference type="PROSITE" id="PS01179">
    <property type="entry name" value="PID"/>
    <property type="match status" value="1"/>
</dbReference>
<feature type="region of interest" description="Disordered" evidence="1">
    <location>
        <begin position="316"/>
        <end position="401"/>
    </location>
</feature>
<dbReference type="EMBL" id="KB202518">
    <property type="protein sequence ID" value="ESO89958.1"/>
    <property type="molecule type" value="Genomic_DNA"/>
</dbReference>
<accession>V3ZFM3</accession>
<evidence type="ECO:0000313" key="3">
    <source>
        <dbReference type="EMBL" id="ESO89958.1"/>
    </source>
</evidence>
<dbReference type="AlphaFoldDB" id="V3ZFM3"/>
<dbReference type="RefSeq" id="XP_009059428.1">
    <property type="nucleotide sequence ID" value="XM_009061180.1"/>
</dbReference>
<dbReference type="PANTHER" id="PTHR15832">
    <property type="entry name" value="SHC (SRC HOMOLOGY DOMAIN C-TERMINAL) ADAPTOR HOMOLOG"/>
    <property type="match status" value="1"/>
</dbReference>
<dbReference type="CTD" id="20249437"/>
<feature type="compositionally biased region" description="Basic and acidic residues" evidence="1">
    <location>
        <begin position="462"/>
        <end position="472"/>
    </location>
</feature>
<gene>
    <name evidence="3" type="ORF">LOTGIDRAFT_234069</name>
</gene>
<dbReference type="CDD" id="cd13157">
    <property type="entry name" value="PTB_tensin-related"/>
    <property type="match status" value="1"/>
</dbReference>
<dbReference type="SUPFAM" id="SSF50729">
    <property type="entry name" value="PH domain-like"/>
    <property type="match status" value="1"/>
</dbReference>
<name>V3ZFM3_LOTGI</name>
<evidence type="ECO:0000259" key="2">
    <source>
        <dbReference type="PROSITE" id="PS01179"/>
    </source>
</evidence>
<dbReference type="Proteomes" id="UP000030746">
    <property type="component" value="Unassembled WGS sequence"/>
</dbReference>
<dbReference type="InterPro" id="IPR006020">
    <property type="entry name" value="PTB/PI_dom"/>
</dbReference>
<feature type="compositionally biased region" description="Polar residues" evidence="1">
    <location>
        <begin position="260"/>
        <end position="271"/>
    </location>
</feature>
<evidence type="ECO:0000256" key="1">
    <source>
        <dbReference type="SAM" id="MobiDB-lite"/>
    </source>
</evidence>
<feature type="compositionally biased region" description="Polar residues" evidence="1">
    <location>
        <begin position="381"/>
        <end position="391"/>
    </location>
</feature>
<proteinExistence type="predicted"/>
<sequence>MDRNIYIGSFSVVGKDQATRSEYVQKELESMRNVTQNKDVLLVISLSGIKVCSEDGQSVHMAHALKRISYATCDPDWCQFSVLAREPKGHMNVQYCHAFITNTNEETEELNAIVGNAFQMAYAKQRQKQPTFNELIQQQVMEQQAKFRELEKQEQKNFQAKLNEIATPTPFSEKAFQHLEYRRQVSEETAAEKERELVVGKNKVWAKQVVDKVKHRSPIEASTLQLRRTTSPPSGACHSRESAYELRSPVHQAASAAAKRNSTPPNVPSLSNQHQSISVAAMKNSVEVNHNNAKIKGSPVTALKDEIDRRFLSNGSSAINSSLSDNRDIQQPISNGQKKEEVKMRHPRMVNRPLPAVPADRSPRGSPHHRPQWRSFDDDNLQSARSSGNNETPKRKPQRPMSEIAVTGTLYDNRLPVNGFANVSEEGGFYIYGPNPNQGGACAMENHKRNGALNGQGKSTPPRRDDENKDFLRYQNDSPFQADKGDESERSALRAKQGPLSSPKPL</sequence>
<dbReference type="KEGG" id="lgi:LOTGIDRAFT_234069"/>
<evidence type="ECO:0000313" key="4">
    <source>
        <dbReference type="Proteomes" id="UP000030746"/>
    </source>
</evidence>
<dbReference type="GeneID" id="20249437"/>
<keyword evidence="4" id="KW-1185">Reference proteome</keyword>
<dbReference type="PANTHER" id="PTHR15832:SF2">
    <property type="entry name" value="SH2 DOMAIN-CONTAINING PROTEIN"/>
    <property type="match status" value="1"/>
</dbReference>
<dbReference type="OrthoDB" id="10013007at2759"/>
<feature type="region of interest" description="Disordered" evidence="1">
    <location>
        <begin position="250"/>
        <end position="271"/>
    </location>
</feature>
<dbReference type="Gene3D" id="2.30.29.30">
    <property type="entry name" value="Pleckstrin-homology domain (PH domain)/Phosphotyrosine-binding domain (PTB)"/>
    <property type="match status" value="1"/>
</dbReference>
<dbReference type="Pfam" id="PF00640">
    <property type="entry name" value="PID"/>
    <property type="match status" value="1"/>
</dbReference>
<feature type="region of interest" description="Disordered" evidence="1">
    <location>
        <begin position="441"/>
        <end position="506"/>
    </location>
</feature>
<dbReference type="OMA" id="QHRISMN"/>